<dbReference type="Pfam" id="PF17818">
    <property type="entry name" value="KCT2"/>
    <property type="match status" value="1"/>
</dbReference>
<dbReference type="Proteomes" id="UP000694700">
    <property type="component" value="Unplaced"/>
</dbReference>
<feature type="compositionally biased region" description="Acidic residues" evidence="1">
    <location>
        <begin position="206"/>
        <end position="228"/>
    </location>
</feature>
<feature type="compositionally biased region" description="Basic and acidic residues" evidence="1">
    <location>
        <begin position="78"/>
        <end position="90"/>
    </location>
</feature>
<keyword evidence="2" id="KW-0812">Transmembrane</keyword>
<accession>A0A8C1U805</accession>
<sequence>MTNKFKLKLSCVLCPRFDFVLFFLWYFPVCTSQSLNNSQDETPNQQETDVVTAVLQTTSANSPKSNNNDPVTTVVKNPNEKPDSSGEVIKETTPQILEEKLESEKNKTLPDPNKAADENTNSEGNGEDKPPTPDQNKEKTTTEKQNELSDPAGDGGENPKDDETGQKPATADQNEVEDNSKPEPSEEDENEMDDKSVEKMTTTENPTDDEDEQNADSATELEDEDGEVVEYIAGEPSNEQDTFNSKTETKNDIRQNFQSEKAENSHFFAYLVCAVILVAVLYIASHNKRKIIAFVVEGRRSRGTRRPKTSDYHKLEQNVSSVTYTQ</sequence>
<evidence type="ECO:0000313" key="4">
    <source>
        <dbReference type="Proteomes" id="UP000694700"/>
    </source>
</evidence>
<name>A0A8C1U805_CYPCA</name>
<evidence type="ECO:0000313" key="3">
    <source>
        <dbReference type="Ensembl" id="ENSCCRP00015033603.1"/>
    </source>
</evidence>
<feature type="compositionally biased region" description="Polar residues" evidence="1">
    <location>
        <begin position="58"/>
        <end position="76"/>
    </location>
</feature>
<reference evidence="3" key="1">
    <citation type="submission" date="2025-08" db="UniProtKB">
        <authorList>
            <consortium name="Ensembl"/>
        </authorList>
    </citation>
    <scope>IDENTIFICATION</scope>
</reference>
<dbReference type="Ensembl" id="ENSCCRT00015034766.1">
    <property type="protein sequence ID" value="ENSCCRP00015033603.1"/>
    <property type="gene ID" value="ENSCCRG00015013994.1"/>
</dbReference>
<feature type="compositionally biased region" description="Basic and acidic residues" evidence="1">
    <location>
        <begin position="126"/>
        <end position="147"/>
    </location>
</feature>
<feature type="transmembrane region" description="Helical" evidence="2">
    <location>
        <begin position="267"/>
        <end position="284"/>
    </location>
</feature>
<feature type="compositionally biased region" description="Basic and acidic residues" evidence="1">
    <location>
        <begin position="97"/>
        <end position="108"/>
    </location>
</feature>
<feature type="region of interest" description="Disordered" evidence="1">
    <location>
        <begin position="58"/>
        <end position="249"/>
    </location>
</feature>
<evidence type="ECO:0000256" key="1">
    <source>
        <dbReference type="SAM" id="MobiDB-lite"/>
    </source>
</evidence>
<feature type="region of interest" description="Disordered" evidence="1">
    <location>
        <begin position="302"/>
        <end position="326"/>
    </location>
</feature>
<feature type="compositionally biased region" description="Polar residues" evidence="1">
    <location>
        <begin position="317"/>
        <end position="326"/>
    </location>
</feature>
<dbReference type="PANTHER" id="PTHR16502:SF0">
    <property type="entry name" value="KERATINOCYTE-ASSOCIATED TRANSMEMBRANE PROTEIN 2"/>
    <property type="match status" value="1"/>
</dbReference>
<evidence type="ECO:0008006" key="5">
    <source>
        <dbReference type="Google" id="ProtNLM"/>
    </source>
</evidence>
<keyword evidence="2" id="KW-0472">Membrane</keyword>
<evidence type="ECO:0000256" key="2">
    <source>
        <dbReference type="SAM" id="Phobius"/>
    </source>
</evidence>
<proteinExistence type="predicted"/>
<protein>
    <recommendedName>
        <fullName evidence="5">Trans-Golgi network integral membrane protein 2</fullName>
    </recommendedName>
</protein>
<feature type="compositionally biased region" description="Polar residues" evidence="1">
    <location>
        <begin position="237"/>
        <end position="246"/>
    </location>
</feature>
<dbReference type="AlphaFoldDB" id="A0A8C1U805"/>
<dbReference type="InterPro" id="IPR037645">
    <property type="entry name" value="KCT2"/>
</dbReference>
<keyword evidence="2" id="KW-1133">Transmembrane helix</keyword>
<organism evidence="3 4">
    <name type="scientific">Cyprinus carpio</name>
    <name type="common">Common carp</name>
    <dbReference type="NCBI Taxonomy" id="7962"/>
    <lineage>
        <taxon>Eukaryota</taxon>
        <taxon>Metazoa</taxon>
        <taxon>Chordata</taxon>
        <taxon>Craniata</taxon>
        <taxon>Vertebrata</taxon>
        <taxon>Euteleostomi</taxon>
        <taxon>Actinopterygii</taxon>
        <taxon>Neopterygii</taxon>
        <taxon>Teleostei</taxon>
        <taxon>Ostariophysi</taxon>
        <taxon>Cypriniformes</taxon>
        <taxon>Cyprinidae</taxon>
        <taxon>Cyprininae</taxon>
        <taxon>Cyprinus</taxon>
    </lineage>
</organism>
<dbReference type="PANTHER" id="PTHR16502">
    <property type="entry name" value="KERATINOCYTE-ASSOCIATED TRANSMEMBRANE PROTEIN 2"/>
    <property type="match status" value="1"/>
</dbReference>